<evidence type="ECO:0000313" key="2">
    <source>
        <dbReference type="EMBL" id="VFU10671.1"/>
    </source>
</evidence>
<feature type="chain" id="PRO_5020395914" evidence="1">
    <location>
        <begin position="24"/>
        <end position="105"/>
    </location>
</feature>
<reference evidence="2 3" key="1">
    <citation type="submission" date="2019-03" db="EMBL/GenBank/DDBJ databases">
        <authorList>
            <person name="Kox A.R. M."/>
        </authorList>
    </citation>
    <scope>NUCLEOTIDE SEQUENCE [LARGE SCALE GENOMIC DNA]</scope>
    <source>
        <strain evidence="2">MTUNDRAET4 annotated genome</strain>
    </source>
</reference>
<dbReference type="RefSeq" id="WP_134491485.1">
    <property type="nucleotide sequence ID" value="NZ_CP139089.1"/>
</dbReference>
<keyword evidence="1" id="KW-0732">Signal</keyword>
<dbReference type="OrthoDB" id="8448706at2"/>
<organism evidence="2 3">
    <name type="scientific">Methylocella tundrae</name>
    <dbReference type="NCBI Taxonomy" id="227605"/>
    <lineage>
        <taxon>Bacteria</taxon>
        <taxon>Pseudomonadati</taxon>
        <taxon>Pseudomonadota</taxon>
        <taxon>Alphaproteobacteria</taxon>
        <taxon>Hyphomicrobiales</taxon>
        <taxon>Beijerinckiaceae</taxon>
        <taxon>Methylocella</taxon>
    </lineage>
</organism>
<dbReference type="Proteomes" id="UP000294360">
    <property type="component" value="Chromosome"/>
</dbReference>
<dbReference type="KEGG" id="mtun:MTUNDRAET4_3790"/>
<name>A0A4U8Z551_METTU</name>
<sequence length="105" mass="11684">MRDFGKAILICAAVLISPAAAKANVYLFQVTCSNDKYVAQWESGDADPGKEHFRIATGDVNLDCSIYDYNPTTDRDMPRRWCSDPNGVVRGFPPILILIGYSHCR</sequence>
<accession>A0A4U8Z551</accession>
<dbReference type="AlphaFoldDB" id="A0A4U8Z551"/>
<dbReference type="EMBL" id="LR536450">
    <property type="protein sequence ID" value="VFU10671.1"/>
    <property type="molecule type" value="Genomic_DNA"/>
</dbReference>
<evidence type="ECO:0000256" key="1">
    <source>
        <dbReference type="SAM" id="SignalP"/>
    </source>
</evidence>
<evidence type="ECO:0000313" key="3">
    <source>
        <dbReference type="Proteomes" id="UP000294360"/>
    </source>
</evidence>
<proteinExistence type="predicted"/>
<feature type="signal peptide" evidence="1">
    <location>
        <begin position="1"/>
        <end position="23"/>
    </location>
</feature>
<gene>
    <name evidence="2" type="ORF">MTUNDRAET4_3790</name>
</gene>
<protein>
    <submittedName>
        <fullName evidence="2">Uncharacterized protein</fullName>
    </submittedName>
</protein>